<evidence type="ECO:0000313" key="3">
    <source>
        <dbReference type="Proteomes" id="UP000887569"/>
    </source>
</evidence>
<feature type="domain" description="Serine/threonine specific protein phosphatases" evidence="2">
    <location>
        <begin position="294"/>
        <end position="558"/>
    </location>
</feature>
<dbReference type="PRINTS" id="PR00114">
    <property type="entry name" value="STPHPHTASE"/>
</dbReference>
<dbReference type="SUPFAM" id="SSF56300">
    <property type="entry name" value="Metallo-dependent phosphatases"/>
    <property type="match status" value="1"/>
</dbReference>
<evidence type="ECO:0000313" key="4">
    <source>
        <dbReference type="WBParaSite" id="PgB17_g048_t05"/>
    </source>
</evidence>
<sequence>MRIPEQSYGARVRWWLHCSRLLRAVVEVKDILMRPCGLSFLAVIFASIEHIVALIDCDASIPCYNNFYCIQILQLERDKDGIVISESKKRSCEPKNNTICSLCKDIKQRGGACLIHINNNVKVKCCSWNGCNSSPIKIVHRNHRGFTYLPFSHTVVQYATFWFMLAILLYSSIYAYIKNRARRRYLLYDYNTIPDGALLASGSDIFRTMQKEGISLDGRLSASELHSVLLFVASKGTTKMPVVAQSGKRNAEYVIHETHQATGYNRLVIIRDIQTKYESLLWRMIEQGPGFFRMEPIELRDLFEEVSDIVDSESSLLELPSDIVIVGDLRGRYCDLLRWFQLYGYPPKRRYLFLGGIVDSENPDSMETIALIAALKRVLPYDVFILRGATEYLTYRPKTRFPKTLCGAIGKLMARLFDTLPLAALINFSILAVHSGIDAKMHSFDSIKQILRPLKGGGGQLPRGIIFNIPRPGFSGFKRIKGSRGHYFGEEDVNKCIETLGVSLIIRSRTPCPNGYFTFANGRMLSIWSNNGRSLRMATTLSINANMQISLHSLSIISKALLAIGINELGKGEHRKITATRVSSCMHQKW</sequence>
<dbReference type="GO" id="GO:0004722">
    <property type="term" value="F:protein serine/threonine phosphatase activity"/>
    <property type="evidence" value="ECO:0007669"/>
    <property type="project" value="TreeGrafter"/>
</dbReference>
<reference evidence="4" key="1">
    <citation type="submission" date="2022-11" db="UniProtKB">
        <authorList>
            <consortium name="WormBaseParasite"/>
        </authorList>
    </citation>
    <scope>IDENTIFICATION</scope>
</reference>
<dbReference type="WBParaSite" id="PgB17_g048_t05">
    <property type="protein sequence ID" value="PgB17_g048_t05"/>
    <property type="gene ID" value="PgB17_g048"/>
</dbReference>
<dbReference type="InterPro" id="IPR006186">
    <property type="entry name" value="Ser/Thr-sp_prot-phosphatase"/>
</dbReference>
<protein>
    <submittedName>
        <fullName evidence="4">Carboxylic ester hydrolase</fullName>
    </submittedName>
</protein>
<proteinExistence type="predicted"/>
<keyword evidence="3" id="KW-1185">Reference proteome</keyword>
<dbReference type="GO" id="GO:0005634">
    <property type="term" value="C:nucleus"/>
    <property type="evidence" value="ECO:0007669"/>
    <property type="project" value="TreeGrafter"/>
</dbReference>
<evidence type="ECO:0000259" key="2">
    <source>
        <dbReference type="SMART" id="SM00156"/>
    </source>
</evidence>
<dbReference type="InterPro" id="IPR004843">
    <property type="entry name" value="Calcineurin-like_PHP"/>
</dbReference>
<name>A0A914ZS90_PARUN</name>
<keyword evidence="1" id="KW-1133">Transmembrane helix</keyword>
<dbReference type="Proteomes" id="UP000887569">
    <property type="component" value="Unplaced"/>
</dbReference>
<dbReference type="PANTHER" id="PTHR11668">
    <property type="entry name" value="SERINE/THREONINE PROTEIN PHOSPHATASE"/>
    <property type="match status" value="1"/>
</dbReference>
<feature type="transmembrane region" description="Helical" evidence="1">
    <location>
        <begin position="158"/>
        <end position="177"/>
    </location>
</feature>
<keyword evidence="1" id="KW-0812">Transmembrane</keyword>
<organism evidence="3 4">
    <name type="scientific">Parascaris univalens</name>
    <name type="common">Nematode worm</name>
    <dbReference type="NCBI Taxonomy" id="6257"/>
    <lineage>
        <taxon>Eukaryota</taxon>
        <taxon>Metazoa</taxon>
        <taxon>Ecdysozoa</taxon>
        <taxon>Nematoda</taxon>
        <taxon>Chromadorea</taxon>
        <taxon>Rhabditida</taxon>
        <taxon>Spirurina</taxon>
        <taxon>Ascaridomorpha</taxon>
        <taxon>Ascaridoidea</taxon>
        <taxon>Ascarididae</taxon>
        <taxon>Parascaris</taxon>
    </lineage>
</organism>
<dbReference type="PANTHER" id="PTHR11668:SF290">
    <property type="entry name" value="SERINE_THREONINE SPECIFIC PROTEIN PHOSPHATASES DOMAIN-CONTAINING PROTEIN"/>
    <property type="match status" value="1"/>
</dbReference>
<accession>A0A914ZS90</accession>
<evidence type="ECO:0000256" key="1">
    <source>
        <dbReference type="SAM" id="Phobius"/>
    </source>
</evidence>
<dbReference type="Pfam" id="PF00149">
    <property type="entry name" value="Metallophos"/>
    <property type="match status" value="1"/>
</dbReference>
<dbReference type="CDD" id="cd00144">
    <property type="entry name" value="MPP_PPP_family"/>
    <property type="match status" value="1"/>
</dbReference>
<dbReference type="InterPro" id="IPR050341">
    <property type="entry name" value="PP1_catalytic_subunit"/>
</dbReference>
<dbReference type="InterPro" id="IPR029052">
    <property type="entry name" value="Metallo-depent_PP-like"/>
</dbReference>
<dbReference type="Gene3D" id="3.60.21.10">
    <property type="match status" value="1"/>
</dbReference>
<dbReference type="SMART" id="SM00156">
    <property type="entry name" value="PP2Ac"/>
    <property type="match status" value="1"/>
</dbReference>
<keyword evidence="1" id="KW-0472">Membrane</keyword>
<dbReference type="AlphaFoldDB" id="A0A914ZS90"/>
<dbReference type="GO" id="GO:0005737">
    <property type="term" value="C:cytoplasm"/>
    <property type="evidence" value="ECO:0007669"/>
    <property type="project" value="TreeGrafter"/>
</dbReference>